<dbReference type="Gene3D" id="1.10.10.730">
    <property type="entry name" value="KorB DNA-binding domain"/>
    <property type="match status" value="1"/>
</dbReference>
<keyword evidence="2" id="KW-1185">Reference proteome</keyword>
<evidence type="ECO:0008006" key="3">
    <source>
        <dbReference type="Google" id="ProtNLM"/>
    </source>
</evidence>
<dbReference type="InterPro" id="IPR010982">
    <property type="entry name" value="Lambda_DNA-bd_dom_sf"/>
</dbReference>
<proteinExistence type="predicted"/>
<dbReference type="RefSeq" id="WP_094849114.1">
    <property type="nucleotide sequence ID" value="NZ_NEVJ01000003.1"/>
</dbReference>
<dbReference type="GO" id="GO:0003677">
    <property type="term" value="F:DNA binding"/>
    <property type="evidence" value="ECO:0007669"/>
    <property type="project" value="InterPro"/>
</dbReference>
<comment type="caution">
    <text evidence="1">The sequence shown here is derived from an EMBL/GenBank/DDBJ whole genome shotgun (WGS) entry which is preliminary data.</text>
</comment>
<gene>
    <name evidence="1" type="ORF">CAL26_23795</name>
</gene>
<sequence>MNTAKLIRELMEQGLTQMMIAQHIGCSQGAVSQHLKADGKSTISHDRGVKLVALHKRFCGGAAKARAPTSIQTEGAWA</sequence>
<accession>A0A261R6E1</accession>
<reference evidence="1" key="1">
    <citation type="submission" date="2017-05" db="EMBL/GenBank/DDBJ databases">
        <title>Complete and WGS of Bordetella genogroups.</title>
        <authorList>
            <person name="Spilker T."/>
            <person name="Lipuma J."/>
        </authorList>
    </citation>
    <scope>NUCLEOTIDE SEQUENCE</scope>
    <source>
        <strain evidence="1">AU21707</strain>
    </source>
</reference>
<dbReference type="SUPFAM" id="SSF47413">
    <property type="entry name" value="lambda repressor-like DNA-binding domains"/>
    <property type="match status" value="1"/>
</dbReference>
<name>A0A261R6E1_9BORD</name>
<organism evidence="1 2">
    <name type="scientific">Bordetella genomosp. 9</name>
    <dbReference type="NCBI Taxonomy" id="1416803"/>
    <lineage>
        <taxon>Bacteria</taxon>
        <taxon>Pseudomonadati</taxon>
        <taxon>Pseudomonadota</taxon>
        <taxon>Betaproteobacteria</taxon>
        <taxon>Burkholderiales</taxon>
        <taxon>Alcaligenaceae</taxon>
        <taxon>Bordetella</taxon>
    </lineage>
</organism>
<dbReference type="AlphaFoldDB" id="A0A261R6E1"/>
<evidence type="ECO:0000313" key="2">
    <source>
        <dbReference type="Proteomes" id="UP000216857"/>
    </source>
</evidence>
<dbReference type="EMBL" id="NEVJ01000003">
    <property type="protein sequence ID" value="OZI20521.1"/>
    <property type="molecule type" value="Genomic_DNA"/>
</dbReference>
<dbReference type="Proteomes" id="UP000216857">
    <property type="component" value="Unassembled WGS sequence"/>
</dbReference>
<dbReference type="InterPro" id="IPR042075">
    <property type="entry name" value="KorB_DNA-db"/>
</dbReference>
<evidence type="ECO:0000313" key="1">
    <source>
        <dbReference type="EMBL" id="OZI20521.1"/>
    </source>
</evidence>
<protein>
    <recommendedName>
        <fullName evidence="3">HTH cro/C1-type domain-containing protein</fullName>
    </recommendedName>
</protein>